<dbReference type="Proteomes" id="UP000694547">
    <property type="component" value="Chromosome 20"/>
</dbReference>
<dbReference type="GO" id="GO:0003925">
    <property type="term" value="F:G protein activity"/>
    <property type="evidence" value="ECO:0007669"/>
    <property type="project" value="UniProtKB-EC"/>
</dbReference>
<dbReference type="AlphaFoldDB" id="A0A8C8T792"/>
<keyword evidence="9" id="KW-1133">Transmembrane helix</keyword>
<dbReference type="InterPro" id="IPR027417">
    <property type="entry name" value="P-loop_NTPase"/>
</dbReference>
<dbReference type="PANTHER" id="PTHR47980">
    <property type="entry name" value="LD44762P"/>
    <property type="match status" value="1"/>
</dbReference>
<evidence type="ECO:0000256" key="7">
    <source>
        <dbReference type="ARBA" id="ARBA00023289"/>
    </source>
</evidence>
<evidence type="ECO:0000256" key="4">
    <source>
        <dbReference type="ARBA" id="ARBA00022741"/>
    </source>
</evidence>
<reference evidence="10 11" key="1">
    <citation type="submission" date="2018-10" db="EMBL/GenBank/DDBJ databases">
        <title>Improved assembly of the deer mouse Peromyscus maniculatus genome.</title>
        <authorList>
            <person name="Lassance J.-M."/>
            <person name="Hoekstra H.E."/>
        </authorList>
    </citation>
    <scope>NUCLEOTIDE SEQUENCE [LARGE SCALE GENOMIC DNA]</scope>
</reference>
<keyword evidence="4" id="KW-0547">Nucleotide-binding</keyword>
<dbReference type="SUPFAM" id="SSF52540">
    <property type="entry name" value="P-loop containing nucleoside triphosphate hydrolases"/>
    <property type="match status" value="1"/>
</dbReference>
<organism evidence="10 11">
    <name type="scientific">Peromyscus maniculatus bairdii</name>
    <name type="common">Prairie deer mouse</name>
    <dbReference type="NCBI Taxonomy" id="230844"/>
    <lineage>
        <taxon>Eukaryota</taxon>
        <taxon>Metazoa</taxon>
        <taxon>Chordata</taxon>
        <taxon>Craniata</taxon>
        <taxon>Vertebrata</taxon>
        <taxon>Euteleostomi</taxon>
        <taxon>Mammalia</taxon>
        <taxon>Eutheria</taxon>
        <taxon>Euarchontoglires</taxon>
        <taxon>Glires</taxon>
        <taxon>Rodentia</taxon>
        <taxon>Myomorpha</taxon>
        <taxon>Muroidea</taxon>
        <taxon>Cricetidae</taxon>
        <taxon>Neotominae</taxon>
        <taxon>Peromyscus</taxon>
    </lineage>
</organism>
<dbReference type="PRINTS" id="PR00449">
    <property type="entry name" value="RASTRNSFRMNG"/>
</dbReference>
<keyword evidence="6" id="KW-0342">GTP-binding</keyword>
<evidence type="ECO:0000256" key="9">
    <source>
        <dbReference type="SAM" id="Phobius"/>
    </source>
</evidence>
<comment type="catalytic activity">
    <reaction evidence="8">
        <text>GTP + H2O = GDP + phosphate + H(+)</text>
        <dbReference type="Rhea" id="RHEA:19669"/>
        <dbReference type="ChEBI" id="CHEBI:15377"/>
        <dbReference type="ChEBI" id="CHEBI:15378"/>
        <dbReference type="ChEBI" id="CHEBI:37565"/>
        <dbReference type="ChEBI" id="CHEBI:43474"/>
        <dbReference type="ChEBI" id="CHEBI:58189"/>
        <dbReference type="EC" id="3.6.5.2"/>
    </reaction>
    <physiologicalReaction direction="left-to-right" evidence="8">
        <dbReference type="Rhea" id="RHEA:19670"/>
    </physiologicalReaction>
</comment>
<dbReference type="InterPro" id="IPR050305">
    <property type="entry name" value="Small_GTPase_Rab"/>
</dbReference>
<feature type="transmembrane region" description="Helical" evidence="9">
    <location>
        <begin position="7"/>
        <end position="29"/>
    </location>
</feature>
<dbReference type="PROSITE" id="PS51419">
    <property type="entry name" value="RAB"/>
    <property type="match status" value="1"/>
</dbReference>
<evidence type="ECO:0000313" key="10">
    <source>
        <dbReference type="Ensembl" id="ENSPEMP00000008113.2"/>
    </source>
</evidence>
<keyword evidence="11" id="KW-1185">Reference proteome</keyword>
<sequence length="116" mass="13301">MNPEYDYLFKLLSFFFFFSREVCLLLWFANDTYTESYISTVGVDFKIRTIEPEGKTIKLRIWDTAHQEEFRTITSTFMMMSVEIKKQMEPGAASGGEQPNLKIDSTPVNLASGGCC</sequence>
<dbReference type="Ensembl" id="ENSPEMT00000012260.2">
    <property type="protein sequence ID" value="ENSPEMP00000008113.2"/>
    <property type="gene ID" value="ENSPEMG00000009860.2"/>
</dbReference>
<protein>
    <recommendedName>
        <fullName evidence="3">small monomeric GTPase</fullName>
        <ecNumber evidence="3">3.6.5.2</ecNumber>
    </recommendedName>
</protein>
<name>A0A8C8T792_PERMB</name>
<dbReference type="SMART" id="SM00175">
    <property type="entry name" value="RAB"/>
    <property type="match status" value="1"/>
</dbReference>
<reference evidence="10" key="2">
    <citation type="submission" date="2025-08" db="UniProtKB">
        <authorList>
            <consortium name="Ensembl"/>
        </authorList>
    </citation>
    <scope>IDENTIFICATION</scope>
</reference>
<dbReference type="GeneTree" id="ENSGT00940000175199"/>
<dbReference type="GO" id="GO:0005525">
    <property type="term" value="F:GTP binding"/>
    <property type="evidence" value="ECO:0007669"/>
    <property type="project" value="UniProtKB-KW"/>
</dbReference>
<dbReference type="EC" id="3.6.5.2" evidence="3"/>
<dbReference type="InterPro" id="IPR001806">
    <property type="entry name" value="Small_GTPase"/>
</dbReference>
<evidence type="ECO:0000256" key="3">
    <source>
        <dbReference type="ARBA" id="ARBA00011984"/>
    </source>
</evidence>
<dbReference type="Gene3D" id="3.40.50.300">
    <property type="entry name" value="P-loop containing nucleotide triphosphate hydrolases"/>
    <property type="match status" value="1"/>
</dbReference>
<reference evidence="10" key="3">
    <citation type="submission" date="2025-09" db="UniProtKB">
        <authorList>
            <consortium name="Ensembl"/>
        </authorList>
    </citation>
    <scope>IDENTIFICATION</scope>
</reference>
<comment type="similarity">
    <text evidence="2">Belongs to the small GTPase superfamily. Rab family.</text>
</comment>
<evidence type="ECO:0000256" key="5">
    <source>
        <dbReference type="ARBA" id="ARBA00022801"/>
    </source>
</evidence>
<keyword evidence="7" id="KW-0636">Prenylation</keyword>
<evidence type="ECO:0000256" key="2">
    <source>
        <dbReference type="ARBA" id="ARBA00006270"/>
    </source>
</evidence>
<evidence type="ECO:0000256" key="1">
    <source>
        <dbReference type="ARBA" id="ARBA00004635"/>
    </source>
</evidence>
<keyword evidence="9" id="KW-0472">Membrane</keyword>
<evidence type="ECO:0000256" key="6">
    <source>
        <dbReference type="ARBA" id="ARBA00023134"/>
    </source>
</evidence>
<keyword evidence="9" id="KW-0812">Transmembrane</keyword>
<comment type="subcellular location">
    <subcellularLocation>
        <location evidence="1">Membrane</location>
        <topology evidence="1">Lipid-anchor</topology>
    </subcellularLocation>
</comment>
<keyword evidence="7" id="KW-0449">Lipoprotein</keyword>
<dbReference type="Pfam" id="PF00071">
    <property type="entry name" value="Ras"/>
    <property type="match status" value="1"/>
</dbReference>
<proteinExistence type="inferred from homology"/>
<accession>A0A8C8T792</accession>
<evidence type="ECO:0000256" key="8">
    <source>
        <dbReference type="ARBA" id="ARBA00047660"/>
    </source>
</evidence>
<keyword evidence="5" id="KW-0378">Hydrolase</keyword>
<evidence type="ECO:0000313" key="11">
    <source>
        <dbReference type="Proteomes" id="UP000694547"/>
    </source>
</evidence>
<dbReference type="GO" id="GO:0016020">
    <property type="term" value="C:membrane"/>
    <property type="evidence" value="ECO:0007669"/>
    <property type="project" value="UniProtKB-SubCell"/>
</dbReference>
<dbReference type="FunFam" id="3.40.50.300:FF:001447">
    <property type="entry name" value="Ras-related protein Rab-1B"/>
    <property type="match status" value="1"/>
</dbReference>